<proteinExistence type="predicted"/>
<organism evidence="1">
    <name type="scientific">Siphoviridae sp. ctBLh2</name>
    <dbReference type="NCBI Taxonomy" id="2827803"/>
    <lineage>
        <taxon>Viruses</taxon>
        <taxon>Duplodnaviria</taxon>
        <taxon>Heunggongvirae</taxon>
        <taxon>Uroviricota</taxon>
        <taxon>Caudoviricetes</taxon>
    </lineage>
</organism>
<protein>
    <submittedName>
        <fullName evidence="1">Uncharacterized protein</fullName>
    </submittedName>
</protein>
<accession>A0A8S5S398</accession>
<dbReference type="EMBL" id="BK032514">
    <property type="protein sequence ID" value="DAF45425.1"/>
    <property type="molecule type" value="Genomic_DNA"/>
</dbReference>
<evidence type="ECO:0000313" key="1">
    <source>
        <dbReference type="EMBL" id="DAF45425.1"/>
    </source>
</evidence>
<reference evidence="1" key="1">
    <citation type="journal article" date="2021" name="Proc. Natl. Acad. Sci. U.S.A.">
        <title>A Catalog of Tens of Thousands of Viruses from Human Metagenomes Reveals Hidden Associations with Chronic Diseases.</title>
        <authorList>
            <person name="Tisza M.J."/>
            <person name="Buck C.B."/>
        </authorList>
    </citation>
    <scope>NUCLEOTIDE SEQUENCE</scope>
    <source>
        <strain evidence="1">CtBLh2</strain>
    </source>
</reference>
<sequence>MISIYLAFLICSEVRSAGAPHTSPHTVCTAG</sequence>
<name>A0A8S5S398_9CAUD</name>